<name>A0A1M5D9S3_9BACT</name>
<dbReference type="RefSeq" id="WP_073044286.1">
    <property type="nucleotide sequence ID" value="NZ_FQUO01000010.1"/>
</dbReference>
<dbReference type="AlphaFoldDB" id="A0A1M5D9S3"/>
<sequence length="133" mass="14754">MISVQEFRPGNMLLAKEGARIKMTAATLEHFGLVARGEGATLFPVVLKPELLERCGFVENMDYALRPQAREFRLVLPVMGSAQNEILAWVKSNGECFGRAQVNGAVVSNNVHQLHQLQNLYYALVGQELEVKA</sequence>
<reference evidence="1 2" key="1">
    <citation type="submission" date="2016-11" db="EMBL/GenBank/DDBJ databases">
        <authorList>
            <person name="Jaros S."/>
            <person name="Januszkiewicz K."/>
            <person name="Wedrychowicz H."/>
        </authorList>
    </citation>
    <scope>NUCLEOTIDE SEQUENCE [LARGE SCALE GENOMIC DNA]</scope>
    <source>
        <strain evidence="1 2">DSM 26897</strain>
    </source>
</reference>
<dbReference type="OrthoDB" id="956134at2"/>
<evidence type="ECO:0000313" key="2">
    <source>
        <dbReference type="Proteomes" id="UP000184368"/>
    </source>
</evidence>
<organism evidence="1 2">
    <name type="scientific">Cnuella takakiae</name>
    <dbReference type="NCBI Taxonomy" id="1302690"/>
    <lineage>
        <taxon>Bacteria</taxon>
        <taxon>Pseudomonadati</taxon>
        <taxon>Bacteroidota</taxon>
        <taxon>Chitinophagia</taxon>
        <taxon>Chitinophagales</taxon>
        <taxon>Chitinophagaceae</taxon>
        <taxon>Cnuella</taxon>
    </lineage>
</organism>
<gene>
    <name evidence="1" type="ORF">SAMN05444008_110135</name>
</gene>
<dbReference type="STRING" id="1302690.BUE76_20800"/>
<protein>
    <submittedName>
        <fullName evidence="1">Uncharacterized protein</fullName>
    </submittedName>
</protein>
<proteinExistence type="predicted"/>
<keyword evidence="2" id="KW-1185">Reference proteome</keyword>
<dbReference type="EMBL" id="FQUO01000010">
    <property type="protein sequence ID" value="SHF63706.1"/>
    <property type="molecule type" value="Genomic_DNA"/>
</dbReference>
<dbReference type="Proteomes" id="UP000184368">
    <property type="component" value="Unassembled WGS sequence"/>
</dbReference>
<evidence type="ECO:0000313" key="1">
    <source>
        <dbReference type="EMBL" id="SHF63706.1"/>
    </source>
</evidence>
<accession>A0A1M5D9S3</accession>